<evidence type="ECO:0000259" key="5">
    <source>
        <dbReference type="PROSITE" id="PS51464"/>
    </source>
</evidence>
<evidence type="ECO:0000256" key="1">
    <source>
        <dbReference type="ARBA" id="ARBA00001031"/>
    </source>
</evidence>
<dbReference type="InterPro" id="IPR001347">
    <property type="entry name" value="SIS_dom"/>
</dbReference>
<evidence type="ECO:0000313" key="7">
    <source>
        <dbReference type="Proteomes" id="UP000823632"/>
    </source>
</evidence>
<evidence type="ECO:0000256" key="3">
    <source>
        <dbReference type="ARBA" id="ARBA00016090"/>
    </source>
</evidence>
<dbReference type="GO" id="GO:0006487">
    <property type="term" value="P:protein N-linked glycosylation"/>
    <property type="evidence" value="ECO:0007669"/>
    <property type="project" value="TreeGrafter"/>
</dbReference>
<dbReference type="Pfam" id="PF01380">
    <property type="entry name" value="SIS"/>
    <property type="match status" value="2"/>
</dbReference>
<dbReference type="GO" id="GO:0006047">
    <property type="term" value="P:UDP-N-acetylglucosamine metabolic process"/>
    <property type="evidence" value="ECO:0007669"/>
    <property type="project" value="TreeGrafter"/>
</dbReference>
<dbReference type="PANTHER" id="PTHR10937:SF0">
    <property type="entry name" value="GLUTAMINE--FRUCTOSE-6-PHOSPHATE TRANSAMINASE (ISOMERIZING)"/>
    <property type="match status" value="1"/>
</dbReference>
<accession>A0A9D9DN59</accession>
<dbReference type="GO" id="GO:0097367">
    <property type="term" value="F:carbohydrate derivative binding"/>
    <property type="evidence" value="ECO:0007669"/>
    <property type="project" value="InterPro"/>
</dbReference>
<name>A0A9D9DN59_9BACT</name>
<feature type="domain" description="SIS" evidence="5">
    <location>
        <begin position="37"/>
        <end position="177"/>
    </location>
</feature>
<dbReference type="EMBL" id="JADIND010000129">
    <property type="protein sequence ID" value="MBO8430937.1"/>
    <property type="molecule type" value="Genomic_DNA"/>
</dbReference>
<gene>
    <name evidence="6" type="ORF">IAC76_06070</name>
</gene>
<dbReference type="AlphaFoldDB" id="A0A9D9DN59"/>
<evidence type="ECO:0000256" key="4">
    <source>
        <dbReference type="ARBA" id="ARBA00022737"/>
    </source>
</evidence>
<dbReference type="PANTHER" id="PTHR10937">
    <property type="entry name" value="GLUCOSAMINE--FRUCTOSE-6-PHOSPHATE AMINOTRANSFERASE, ISOMERIZING"/>
    <property type="match status" value="1"/>
</dbReference>
<dbReference type="Proteomes" id="UP000823632">
    <property type="component" value="Unassembled WGS sequence"/>
</dbReference>
<dbReference type="GO" id="GO:0006002">
    <property type="term" value="P:fructose 6-phosphate metabolic process"/>
    <property type="evidence" value="ECO:0007669"/>
    <property type="project" value="TreeGrafter"/>
</dbReference>
<dbReference type="InterPro" id="IPR046348">
    <property type="entry name" value="SIS_dom_sf"/>
</dbReference>
<sequence>MFFKKDEKSSMEQEIFEQAAVLDNLLKTHVNDNYYILFDIPTDIKKIVLVASGSSYHCARYAADLFGNVADIEARAIYSSEFLLKSVVPHDSDILYVFITQSGETSDTNSALNKAKEFGMRTLCITNKKDSTIWQAADFKIDCCAGEEKSIAATKSLTTQMLCCTLLVLKYAAHKGIDIAPYLEDLKALSNAVLDTYGLHNEIKKVAKPLSKFKNLVVTADGISYAIAKEASLKIKETSYINVYSNILGEFMHGHVAVLNNHIAQIHISVDDLSYTAIKNLNKIQEDYNPPLCIIGNSNEKVAADYNVNIQCESWIVKIFCVVVIIQLLALEIAKCLHRNVDKPHGLHKVVK</sequence>
<protein>
    <recommendedName>
        <fullName evidence="3">Glutamine--fructose-6-phosphate aminotransferase [isomerizing]</fullName>
        <ecNumber evidence="2">2.6.1.16</ecNumber>
    </recommendedName>
</protein>
<dbReference type="GO" id="GO:0004360">
    <property type="term" value="F:glutamine-fructose-6-phosphate transaminase (isomerizing) activity"/>
    <property type="evidence" value="ECO:0007669"/>
    <property type="project" value="UniProtKB-EC"/>
</dbReference>
<dbReference type="InterPro" id="IPR035466">
    <property type="entry name" value="GlmS/AgaS_SIS"/>
</dbReference>
<dbReference type="SUPFAM" id="SSF53697">
    <property type="entry name" value="SIS domain"/>
    <property type="match status" value="1"/>
</dbReference>
<dbReference type="EC" id="2.6.1.16" evidence="2"/>
<evidence type="ECO:0000313" key="6">
    <source>
        <dbReference type="EMBL" id="MBO8430937.1"/>
    </source>
</evidence>
<dbReference type="PROSITE" id="PS51464">
    <property type="entry name" value="SIS"/>
    <property type="match status" value="2"/>
</dbReference>
<reference evidence="6" key="1">
    <citation type="submission" date="2020-10" db="EMBL/GenBank/DDBJ databases">
        <authorList>
            <person name="Gilroy R."/>
        </authorList>
    </citation>
    <scope>NUCLEOTIDE SEQUENCE</scope>
    <source>
        <strain evidence="6">10192</strain>
    </source>
</reference>
<organism evidence="6 7">
    <name type="scientific">Candidatus Scatousia excrementipullorum</name>
    <dbReference type="NCBI Taxonomy" id="2840936"/>
    <lineage>
        <taxon>Bacteria</taxon>
        <taxon>Candidatus Scatousia</taxon>
    </lineage>
</organism>
<feature type="domain" description="SIS" evidence="5">
    <location>
        <begin position="206"/>
        <end position="344"/>
    </location>
</feature>
<dbReference type="Gene3D" id="3.40.50.10490">
    <property type="entry name" value="Glucose-6-phosphate isomerase like protein, domain 1"/>
    <property type="match status" value="2"/>
</dbReference>
<comment type="caution">
    <text evidence="6">The sequence shown here is derived from an EMBL/GenBank/DDBJ whole genome shotgun (WGS) entry which is preliminary data.</text>
</comment>
<reference evidence="6" key="2">
    <citation type="journal article" date="2021" name="PeerJ">
        <title>Extensive microbial diversity within the chicken gut microbiome revealed by metagenomics and culture.</title>
        <authorList>
            <person name="Gilroy R."/>
            <person name="Ravi A."/>
            <person name="Getino M."/>
            <person name="Pursley I."/>
            <person name="Horton D.L."/>
            <person name="Alikhan N.F."/>
            <person name="Baker D."/>
            <person name="Gharbi K."/>
            <person name="Hall N."/>
            <person name="Watson M."/>
            <person name="Adriaenssens E.M."/>
            <person name="Foster-Nyarko E."/>
            <person name="Jarju S."/>
            <person name="Secka A."/>
            <person name="Antonio M."/>
            <person name="Oren A."/>
            <person name="Chaudhuri R.R."/>
            <person name="La Ragione R."/>
            <person name="Hildebrand F."/>
            <person name="Pallen M.J."/>
        </authorList>
    </citation>
    <scope>NUCLEOTIDE SEQUENCE</scope>
    <source>
        <strain evidence="6">10192</strain>
    </source>
</reference>
<proteinExistence type="predicted"/>
<dbReference type="CDD" id="cd05008">
    <property type="entry name" value="SIS_GlmS_GlmD_1"/>
    <property type="match status" value="1"/>
</dbReference>
<comment type="catalytic activity">
    <reaction evidence="1">
        <text>D-fructose 6-phosphate + L-glutamine = D-glucosamine 6-phosphate + L-glutamate</text>
        <dbReference type="Rhea" id="RHEA:13237"/>
        <dbReference type="ChEBI" id="CHEBI:29985"/>
        <dbReference type="ChEBI" id="CHEBI:58359"/>
        <dbReference type="ChEBI" id="CHEBI:58725"/>
        <dbReference type="ChEBI" id="CHEBI:61527"/>
        <dbReference type="EC" id="2.6.1.16"/>
    </reaction>
</comment>
<evidence type="ECO:0000256" key="2">
    <source>
        <dbReference type="ARBA" id="ARBA00012916"/>
    </source>
</evidence>
<dbReference type="CDD" id="cd05009">
    <property type="entry name" value="SIS_GlmS_GlmD_2"/>
    <property type="match status" value="1"/>
</dbReference>
<keyword evidence="4" id="KW-0677">Repeat</keyword>
<dbReference type="InterPro" id="IPR035490">
    <property type="entry name" value="GlmS/FrlB_SIS"/>
</dbReference>